<dbReference type="PANTHER" id="PTHR31296">
    <property type="entry name" value="UPF0565 PROTEIN C2ORF69"/>
    <property type="match status" value="1"/>
</dbReference>
<keyword evidence="3" id="KW-1185">Reference proteome</keyword>
<accession>T1GG93</accession>
<dbReference type="InterPro" id="IPR018881">
    <property type="entry name" value="C2orf69_mit"/>
</dbReference>
<proteinExistence type="predicted"/>
<dbReference type="STRING" id="36166.T1GG93"/>
<feature type="region of interest" description="Disordered" evidence="1">
    <location>
        <begin position="135"/>
        <end position="182"/>
    </location>
</feature>
<evidence type="ECO:0000256" key="1">
    <source>
        <dbReference type="SAM" id="MobiDB-lite"/>
    </source>
</evidence>
<evidence type="ECO:0000313" key="3">
    <source>
        <dbReference type="Proteomes" id="UP000015102"/>
    </source>
</evidence>
<dbReference type="EMBL" id="CAQQ02122289">
    <property type="status" value="NOT_ANNOTATED_CDS"/>
    <property type="molecule type" value="Genomic_DNA"/>
</dbReference>
<dbReference type="PANTHER" id="PTHR31296:SF1">
    <property type="entry name" value="MITOCHONDRIAL PROTEIN C2ORF69"/>
    <property type="match status" value="1"/>
</dbReference>
<feature type="compositionally biased region" description="Low complexity" evidence="1">
    <location>
        <begin position="162"/>
        <end position="174"/>
    </location>
</feature>
<feature type="compositionally biased region" description="Low complexity" evidence="1">
    <location>
        <begin position="135"/>
        <end position="150"/>
    </location>
</feature>
<dbReference type="HOGENOM" id="CLU_1485612_0_0_1"/>
<organism evidence="2 3">
    <name type="scientific">Megaselia scalaris</name>
    <name type="common">Humpbacked fly</name>
    <name type="synonym">Phora scalaris</name>
    <dbReference type="NCBI Taxonomy" id="36166"/>
    <lineage>
        <taxon>Eukaryota</taxon>
        <taxon>Metazoa</taxon>
        <taxon>Ecdysozoa</taxon>
        <taxon>Arthropoda</taxon>
        <taxon>Hexapoda</taxon>
        <taxon>Insecta</taxon>
        <taxon>Pterygota</taxon>
        <taxon>Neoptera</taxon>
        <taxon>Endopterygota</taxon>
        <taxon>Diptera</taxon>
        <taxon>Brachycera</taxon>
        <taxon>Muscomorpha</taxon>
        <taxon>Platypezoidea</taxon>
        <taxon>Phoridae</taxon>
        <taxon>Megaseliini</taxon>
        <taxon>Megaselia</taxon>
    </lineage>
</organism>
<protein>
    <submittedName>
        <fullName evidence="2">Uncharacterized protein</fullName>
    </submittedName>
</protein>
<dbReference type="Pfam" id="PF10561">
    <property type="entry name" value="C2orf69"/>
    <property type="match status" value="1"/>
</dbReference>
<feature type="compositionally biased region" description="Polar residues" evidence="1">
    <location>
        <begin position="151"/>
        <end position="161"/>
    </location>
</feature>
<sequence length="182" mass="20463">RGYLKYNLENSAILLRNAFPRAHIIVVRPVRMEFKTFSCFDNFVRGNNAGVPDHTPLNHALQHLEKLLQNLSHRLVSIPENDILLNSESSRNENNLTIENNSKNSSGNTSNQEIDIDILQVQDNITVDTDGKLVSSANSDSINNSSYNKNQESSETSVIQTEKSQNSESNNKNEMMLTTSTR</sequence>
<reference evidence="2" key="2">
    <citation type="submission" date="2015-06" db="UniProtKB">
        <authorList>
            <consortium name="EnsemblMetazoa"/>
        </authorList>
    </citation>
    <scope>IDENTIFICATION</scope>
</reference>
<dbReference type="EnsemblMetazoa" id="MESCA002405-RA">
    <property type="protein sequence ID" value="MESCA002405-PA"/>
    <property type="gene ID" value="MESCA002405"/>
</dbReference>
<name>T1GG93_MEGSC</name>
<dbReference type="AlphaFoldDB" id="T1GG93"/>
<evidence type="ECO:0000313" key="2">
    <source>
        <dbReference type="EnsemblMetazoa" id="MESCA002405-PA"/>
    </source>
</evidence>
<reference evidence="3" key="1">
    <citation type="submission" date="2013-02" db="EMBL/GenBank/DDBJ databases">
        <authorList>
            <person name="Hughes D."/>
        </authorList>
    </citation>
    <scope>NUCLEOTIDE SEQUENCE</scope>
    <source>
        <strain>Durham</strain>
        <strain evidence="3">NC isolate 2 -- Noor lab</strain>
    </source>
</reference>
<dbReference type="GO" id="GO:0005739">
    <property type="term" value="C:mitochondrion"/>
    <property type="evidence" value="ECO:0007669"/>
    <property type="project" value="TreeGrafter"/>
</dbReference>
<dbReference type="Proteomes" id="UP000015102">
    <property type="component" value="Unassembled WGS sequence"/>
</dbReference>